<dbReference type="GO" id="GO:0016301">
    <property type="term" value="F:kinase activity"/>
    <property type="evidence" value="ECO:0007669"/>
    <property type="project" value="UniProtKB-KW"/>
</dbReference>
<name>A0ABS4E254_9HYPH</name>
<dbReference type="EC" id="2.7.13.3" evidence="2"/>
<dbReference type="EMBL" id="JAGGJU010000009">
    <property type="protein sequence ID" value="MBP1852018.1"/>
    <property type="molecule type" value="Genomic_DNA"/>
</dbReference>
<dbReference type="PROSITE" id="PS50109">
    <property type="entry name" value="HIS_KIN"/>
    <property type="match status" value="1"/>
</dbReference>
<dbReference type="SUPFAM" id="SSF47384">
    <property type="entry name" value="Homodimeric domain of signal transducing histidine kinase"/>
    <property type="match status" value="1"/>
</dbReference>
<feature type="domain" description="Histidine kinase" evidence="6">
    <location>
        <begin position="127"/>
        <end position="341"/>
    </location>
</feature>
<evidence type="ECO:0000313" key="7">
    <source>
        <dbReference type="EMBL" id="MBP1852018.1"/>
    </source>
</evidence>
<proteinExistence type="predicted"/>
<dbReference type="PANTHER" id="PTHR42878">
    <property type="entry name" value="TWO-COMPONENT HISTIDINE KINASE"/>
    <property type="match status" value="1"/>
</dbReference>
<dbReference type="SUPFAM" id="SSF55785">
    <property type="entry name" value="PYP-like sensor domain (PAS domain)"/>
    <property type="match status" value="1"/>
</dbReference>
<keyword evidence="8" id="KW-1185">Reference proteome</keyword>
<dbReference type="InterPro" id="IPR050351">
    <property type="entry name" value="BphY/WalK/GraS-like"/>
</dbReference>
<evidence type="ECO:0000256" key="4">
    <source>
        <dbReference type="ARBA" id="ARBA00022679"/>
    </source>
</evidence>
<dbReference type="InterPro" id="IPR003661">
    <property type="entry name" value="HisK_dim/P_dom"/>
</dbReference>
<evidence type="ECO:0000259" key="6">
    <source>
        <dbReference type="PROSITE" id="PS50109"/>
    </source>
</evidence>
<dbReference type="PANTHER" id="PTHR42878:SF14">
    <property type="entry name" value="OSMOLARITY TWO-COMPONENT SYSTEM PROTEIN SSK1"/>
    <property type="match status" value="1"/>
</dbReference>
<dbReference type="RefSeq" id="WP_209946846.1">
    <property type="nucleotide sequence ID" value="NZ_JAGGJU010000009.1"/>
</dbReference>
<dbReference type="InterPro" id="IPR036097">
    <property type="entry name" value="HisK_dim/P_sf"/>
</dbReference>
<dbReference type="SMART" id="SM00387">
    <property type="entry name" value="HATPase_c"/>
    <property type="match status" value="1"/>
</dbReference>
<keyword evidence="3" id="KW-0597">Phosphoprotein</keyword>
<dbReference type="Gene3D" id="1.10.287.130">
    <property type="match status" value="1"/>
</dbReference>
<dbReference type="PRINTS" id="PR00344">
    <property type="entry name" value="BCTRLSENSOR"/>
</dbReference>
<dbReference type="CDD" id="cd00075">
    <property type="entry name" value="HATPase"/>
    <property type="match status" value="1"/>
</dbReference>
<dbReference type="InterPro" id="IPR003594">
    <property type="entry name" value="HATPase_dom"/>
</dbReference>
<comment type="catalytic activity">
    <reaction evidence="1">
        <text>ATP + protein L-histidine = ADP + protein N-phospho-L-histidine.</text>
        <dbReference type="EC" id="2.7.13.3"/>
    </reaction>
</comment>
<dbReference type="Gene3D" id="3.30.565.10">
    <property type="entry name" value="Histidine kinase-like ATPase, C-terminal domain"/>
    <property type="match status" value="1"/>
</dbReference>
<reference evidence="7 8" key="1">
    <citation type="submission" date="2021-03" db="EMBL/GenBank/DDBJ databases">
        <title>Genomic Encyclopedia of Type Strains, Phase IV (KMG-IV): sequencing the most valuable type-strain genomes for metagenomic binning, comparative biology and taxonomic classification.</title>
        <authorList>
            <person name="Goeker M."/>
        </authorList>
    </citation>
    <scope>NUCLEOTIDE SEQUENCE [LARGE SCALE GENOMIC DNA]</scope>
    <source>
        <strain evidence="7 8">DSM 21600</strain>
    </source>
</reference>
<gene>
    <name evidence="7" type="ORF">J2Z17_003470</name>
</gene>
<dbReference type="InterPro" id="IPR036890">
    <property type="entry name" value="HATPase_C_sf"/>
</dbReference>
<comment type="caution">
    <text evidence="7">The sequence shown here is derived from an EMBL/GenBank/DDBJ whole genome shotgun (WGS) entry which is preliminary data.</text>
</comment>
<evidence type="ECO:0000256" key="2">
    <source>
        <dbReference type="ARBA" id="ARBA00012438"/>
    </source>
</evidence>
<sequence length="350" mass="36792">MQNALITDGVWRADGDGGTFTFIPVGGSETDALTLDWADLVARAHPDDRAGLASLPRALLPGHPVSVEFRLAGETEGAWRWLRMTGAASGGTGATGVGGIIGDITAMRERETRAREAATRVNQFASTVAHDLQAPLRHIAIYIDMLRTELKEQIPQPQLAMLQIVEDKARGLQSYVKTVMGLARESHVPDIGPVDVDAALRRAHVGLWEEAEDCGADISLPPPSHAHVLADGATLSTAIAAVLSNTLHHRHGGAAKVLVSISRSGGRVQLFIADDGPGIPKEISSRIFDPFWSNPVGGNPRRPGMGLALAKAILLPLNGDIRLHASGADGSTFVLDLPAASASGDESPGS</sequence>
<dbReference type="InterPro" id="IPR005467">
    <property type="entry name" value="His_kinase_dom"/>
</dbReference>
<keyword evidence="4" id="KW-0808">Transferase</keyword>
<evidence type="ECO:0000256" key="3">
    <source>
        <dbReference type="ARBA" id="ARBA00022553"/>
    </source>
</evidence>
<dbReference type="CDD" id="cd00082">
    <property type="entry name" value="HisKA"/>
    <property type="match status" value="1"/>
</dbReference>
<dbReference type="InterPro" id="IPR004358">
    <property type="entry name" value="Sig_transdc_His_kin-like_C"/>
</dbReference>
<dbReference type="InterPro" id="IPR035965">
    <property type="entry name" value="PAS-like_dom_sf"/>
</dbReference>
<dbReference type="Pfam" id="PF02518">
    <property type="entry name" value="HATPase_c"/>
    <property type="match status" value="1"/>
</dbReference>
<dbReference type="Proteomes" id="UP000759443">
    <property type="component" value="Unassembled WGS sequence"/>
</dbReference>
<dbReference type="SUPFAM" id="SSF55874">
    <property type="entry name" value="ATPase domain of HSP90 chaperone/DNA topoisomerase II/histidine kinase"/>
    <property type="match status" value="1"/>
</dbReference>
<evidence type="ECO:0000313" key="8">
    <source>
        <dbReference type="Proteomes" id="UP000759443"/>
    </source>
</evidence>
<keyword evidence="5 7" id="KW-0418">Kinase</keyword>
<organism evidence="7 8">
    <name type="scientific">Rhizobium halophytocola</name>
    <dbReference type="NCBI Taxonomy" id="735519"/>
    <lineage>
        <taxon>Bacteria</taxon>
        <taxon>Pseudomonadati</taxon>
        <taxon>Pseudomonadota</taxon>
        <taxon>Alphaproteobacteria</taxon>
        <taxon>Hyphomicrobiales</taxon>
        <taxon>Rhizobiaceae</taxon>
        <taxon>Rhizobium/Agrobacterium group</taxon>
        <taxon>Rhizobium</taxon>
    </lineage>
</organism>
<evidence type="ECO:0000256" key="1">
    <source>
        <dbReference type="ARBA" id="ARBA00000085"/>
    </source>
</evidence>
<dbReference type="SMART" id="SM00388">
    <property type="entry name" value="HisKA"/>
    <property type="match status" value="1"/>
</dbReference>
<accession>A0ABS4E254</accession>
<protein>
    <recommendedName>
        <fullName evidence="2">histidine kinase</fullName>
        <ecNumber evidence="2">2.7.13.3</ecNumber>
    </recommendedName>
</protein>
<evidence type="ECO:0000256" key="5">
    <source>
        <dbReference type="ARBA" id="ARBA00022777"/>
    </source>
</evidence>
<dbReference type="Gene3D" id="3.30.450.20">
    <property type="entry name" value="PAS domain"/>
    <property type="match status" value="1"/>
</dbReference>